<dbReference type="Gene3D" id="3.30.450.20">
    <property type="entry name" value="PAS domain"/>
    <property type="match status" value="4"/>
</dbReference>
<dbReference type="Pfam" id="PF01590">
    <property type="entry name" value="GAF"/>
    <property type="match status" value="2"/>
</dbReference>
<feature type="domain" description="PAC" evidence="8">
    <location>
        <begin position="506"/>
        <end position="557"/>
    </location>
</feature>
<evidence type="ECO:0000256" key="4">
    <source>
        <dbReference type="ARBA" id="ARBA00022679"/>
    </source>
</evidence>
<dbReference type="PROSITE" id="PS50112">
    <property type="entry name" value="PAS"/>
    <property type="match status" value="1"/>
</dbReference>
<dbReference type="Gene3D" id="1.10.287.130">
    <property type="match status" value="1"/>
</dbReference>
<evidence type="ECO:0000259" key="8">
    <source>
        <dbReference type="PROSITE" id="PS50113"/>
    </source>
</evidence>
<dbReference type="SMART" id="SM00091">
    <property type="entry name" value="PAS"/>
    <property type="match status" value="4"/>
</dbReference>
<dbReference type="PROSITE" id="PS50109">
    <property type="entry name" value="HIS_KIN"/>
    <property type="match status" value="1"/>
</dbReference>
<dbReference type="PRINTS" id="PR00344">
    <property type="entry name" value="BCTRLSENSOR"/>
</dbReference>
<dbReference type="PANTHER" id="PTHR43304">
    <property type="entry name" value="PHYTOCHROME-LIKE PROTEIN CPH1"/>
    <property type="match status" value="1"/>
</dbReference>
<dbReference type="InterPro" id="IPR029016">
    <property type="entry name" value="GAF-like_dom_sf"/>
</dbReference>
<protein>
    <recommendedName>
        <fullName evidence="2">histidine kinase</fullName>
        <ecNumber evidence="2">2.7.13.3</ecNumber>
    </recommendedName>
</protein>
<feature type="domain" description="PAS" evidence="7">
    <location>
        <begin position="13"/>
        <end position="82"/>
    </location>
</feature>
<dbReference type="FunFam" id="3.30.565.10:FF:000006">
    <property type="entry name" value="Sensor histidine kinase WalK"/>
    <property type="match status" value="1"/>
</dbReference>
<proteinExistence type="predicted"/>
<dbReference type="Pfam" id="PF00512">
    <property type="entry name" value="HisKA"/>
    <property type="match status" value="1"/>
</dbReference>
<evidence type="ECO:0000259" key="6">
    <source>
        <dbReference type="PROSITE" id="PS50109"/>
    </source>
</evidence>
<evidence type="ECO:0000259" key="7">
    <source>
        <dbReference type="PROSITE" id="PS50112"/>
    </source>
</evidence>
<dbReference type="InterPro" id="IPR003594">
    <property type="entry name" value="HATPase_dom"/>
</dbReference>
<dbReference type="InterPro" id="IPR036890">
    <property type="entry name" value="HATPase_C_sf"/>
</dbReference>
<dbReference type="SUPFAM" id="SSF55874">
    <property type="entry name" value="ATPase domain of HSP90 chaperone/DNA topoisomerase II/histidine kinase"/>
    <property type="match status" value="1"/>
</dbReference>
<sequence>MRQGEAPADGGVSRRRYEALAAAVDGAVLDVDADGRVTGVGEQFVEQTGYGSEEVVGEPLAALFGDDAGRVERALDDLGSSDATLTVSVESAGGESAPFELQLRRVRADGGAGAVGVLSPTDTDEPTHGPAERQRVLHDVYDVTTDADRSFEERTRALLSVVRETVGTEYASLSRVEGGDYAFELVDGEGALPVEFGEEFALEETNCERVVETEETVVFRDIAADAPGFEERAANADLGLSCFLGAPVVVDGDVQATFCFLDSAPRPEGFSEWEVTLVGLAAEWVGYELAQRRTRERLERRNDALETSRRRYRTLAQNFPNGGVGVFDDDLRYTLVDGTMWDDLPLDAGDVEGETIWEALPEDAAADLEPVFRGALDGETDSAVSTLGGRTYRVWAVPLRDADGEVTAGQSFAVDVTDQQEREAALANAKEQMEAAAEAGAVGTWEWHVPEDRFVADAALARLFGVDPERAREGVPLSELVASIHEDDRERVAAAIDEAVETCSDYEEEYRVYDADGDVRWVVARGHVECEDGEAVTFPGAITDITEQKRAEREIEQHREQLATLFEVLPVGVIVADADGELVEANGIAKRIWGGADFDAESVEEYDRYTAWWADSGERVESDEYALARVLDGEPVVEPDVYDIEAADGSERVIEVRGMPVYDDGDVARGVITMTDVTERAERDRTLERRAHQQRVVADLGQRALDADDLDELMAQAAEQVADALDNDYCKVLDLDDDARELLLRQGVGWDDGIVGNATVDADENSQAGYTLVSEEPVVVDDLAAEDRFSGPELLTAHGVESGVSTIIGSPEEPWGILGTHDTSRKQFSAEDVNFVQSVANVLADAIERERYDAEREQLVADLAESNERLEQFAYAASHDLQEPLRMVSSYLSLIEDRYGDELDEDGREFLEYAVDGADRMQEMIDALLEYSRVDRGDSFGRVDLDAVFADVCRDFEVKIDDSDATVVAESLPTVAGDEDQLRQVLGNLLSNAIEYGGEEPTVRVSAERGDGEWVVAVSDDGIGIDPEHADRIFEVFQRLHTHDEHPGTGVGLALVQRIVERHGGDVRVESTPGEGATFYFTIPDRNQRDD</sequence>
<gene>
    <name evidence="9" type="ORF">ABSL23_12475</name>
</gene>
<evidence type="ECO:0000256" key="5">
    <source>
        <dbReference type="ARBA" id="ARBA00022777"/>
    </source>
</evidence>
<dbReference type="InterPro" id="IPR035965">
    <property type="entry name" value="PAS-like_dom_sf"/>
</dbReference>
<evidence type="ECO:0000256" key="2">
    <source>
        <dbReference type="ARBA" id="ARBA00012438"/>
    </source>
</evidence>
<dbReference type="SMART" id="SM00086">
    <property type="entry name" value="PAC"/>
    <property type="match status" value="2"/>
</dbReference>
<dbReference type="SMART" id="SM00388">
    <property type="entry name" value="HisKA"/>
    <property type="match status" value="1"/>
</dbReference>
<name>A0AAU8CCQ0_9EURY</name>
<dbReference type="Pfam" id="PF08448">
    <property type="entry name" value="PAS_4"/>
    <property type="match status" value="2"/>
</dbReference>
<feature type="domain" description="Histidine kinase" evidence="6">
    <location>
        <begin position="876"/>
        <end position="1087"/>
    </location>
</feature>
<keyword evidence="4" id="KW-0808">Transferase</keyword>
<dbReference type="InterPro" id="IPR013767">
    <property type="entry name" value="PAS_fold"/>
</dbReference>
<dbReference type="EMBL" id="CP159204">
    <property type="protein sequence ID" value="XCF16045.1"/>
    <property type="molecule type" value="Genomic_DNA"/>
</dbReference>
<dbReference type="InterPro" id="IPR000014">
    <property type="entry name" value="PAS"/>
</dbReference>
<dbReference type="SMART" id="SM00065">
    <property type="entry name" value="GAF"/>
    <property type="match status" value="2"/>
</dbReference>
<keyword evidence="3" id="KW-0597">Phosphoprotein</keyword>
<dbReference type="SUPFAM" id="SSF55785">
    <property type="entry name" value="PYP-like sensor domain (PAS domain)"/>
    <property type="match status" value="4"/>
</dbReference>
<dbReference type="Pfam" id="PF08447">
    <property type="entry name" value="PAS_3"/>
    <property type="match status" value="1"/>
</dbReference>
<dbReference type="SUPFAM" id="SSF47384">
    <property type="entry name" value="Homodimeric domain of signal transducing histidine kinase"/>
    <property type="match status" value="1"/>
</dbReference>
<dbReference type="SMART" id="SM00387">
    <property type="entry name" value="HATPase_c"/>
    <property type="match status" value="1"/>
</dbReference>
<dbReference type="GO" id="GO:0006355">
    <property type="term" value="P:regulation of DNA-templated transcription"/>
    <property type="evidence" value="ECO:0007669"/>
    <property type="project" value="InterPro"/>
</dbReference>
<dbReference type="CDD" id="cd00082">
    <property type="entry name" value="HisKA"/>
    <property type="match status" value="1"/>
</dbReference>
<dbReference type="EC" id="2.7.13.3" evidence="2"/>
<accession>A0AAU8CCQ0</accession>
<dbReference type="Gene3D" id="3.30.565.10">
    <property type="entry name" value="Histidine kinase-like ATPase, C-terminal domain"/>
    <property type="match status" value="1"/>
</dbReference>
<dbReference type="CDD" id="cd00130">
    <property type="entry name" value="PAS"/>
    <property type="match status" value="2"/>
</dbReference>
<evidence type="ECO:0000256" key="1">
    <source>
        <dbReference type="ARBA" id="ARBA00000085"/>
    </source>
</evidence>
<dbReference type="InterPro" id="IPR003661">
    <property type="entry name" value="HisK_dim/P_dom"/>
</dbReference>
<evidence type="ECO:0000256" key="3">
    <source>
        <dbReference type="ARBA" id="ARBA00022553"/>
    </source>
</evidence>
<dbReference type="GeneID" id="91109977"/>
<comment type="catalytic activity">
    <reaction evidence="1">
        <text>ATP + protein L-histidine = ADP + protein N-phospho-L-histidine.</text>
        <dbReference type="EC" id="2.7.13.3"/>
    </reaction>
</comment>
<feature type="domain" description="PAC" evidence="8">
    <location>
        <begin position="635"/>
        <end position="689"/>
    </location>
</feature>
<dbReference type="Pfam" id="PF02518">
    <property type="entry name" value="HATPase_c"/>
    <property type="match status" value="1"/>
</dbReference>
<dbReference type="InterPro" id="IPR013655">
    <property type="entry name" value="PAS_fold_3"/>
</dbReference>
<dbReference type="Gene3D" id="3.30.450.40">
    <property type="match status" value="2"/>
</dbReference>
<dbReference type="InterPro" id="IPR004358">
    <property type="entry name" value="Sig_transdc_His_kin-like_C"/>
</dbReference>
<evidence type="ECO:0000313" key="9">
    <source>
        <dbReference type="EMBL" id="XCF16045.1"/>
    </source>
</evidence>
<dbReference type="KEGG" id="hanx:ABSL23_12475"/>
<dbReference type="Gene3D" id="2.10.70.100">
    <property type="match status" value="1"/>
</dbReference>
<dbReference type="InterPro" id="IPR001610">
    <property type="entry name" value="PAC"/>
</dbReference>
<dbReference type="SUPFAM" id="SSF55781">
    <property type="entry name" value="GAF domain-like"/>
    <property type="match status" value="2"/>
</dbReference>
<dbReference type="InterPro" id="IPR000700">
    <property type="entry name" value="PAS-assoc_C"/>
</dbReference>
<dbReference type="PANTHER" id="PTHR43304:SF1">
    <property type="entry name" value="PAC DOMAIN-CONTAINING PROTEIN"/>
    <property type="match status" value="1"/>
</dbReference>
<dbReference type="NCBIfam" id="TIGR00229">
    <property type="entry name" value="sensory_box"/>
    <property type="match status" value="3"/>
</dbReference>
<dbReference type="GO" id="GO:0000155">
    <property type="term" value="F:phosphorelay sensor kinase activity"/>
    <property type="evidence" value="ECO:0007669"/>
    <property type="project" value="InterPro"/>
</dbReference>
<dbReference type="RefSeq" id="WP_353633955.1">
    <property type="nucleotide sequence ID" value="NZ_CP159204.1"/>
</dbReference>
<dbReference type="Pfam" id="PF00989">
    <property type="entry name" value="PAS"/>
    <property type="match status" value="1"/>
</dbReference>
<organism evidence="9">
    <name type="scientific">Halobacterium sp. NMX12-1</name>
    <dbReference type="NCBI Taxonomy" id="3166650"/>
    <lineage>
        <taxon>Archaea</taxon>
        <taxon>Methanobacteriati</taxon>
        <taxon>Methanobacteriota</taxon>
        <taxon>Stenosarchaea group</taxon>
        <taxon>Halobacteria</taxon>
        <taxon>Halobacteriales</taxon>
        <taxon>Halobacteriaceae</taxon>
        <taxon>Halobacterium</taxon>
    </lineage>
</organism>
<dbReference type="InterPro" id="IPR036097">
    <property type="entry name" value="HisK_dim/P_sf"/>
</dbReference>
<dbReference type="InterPro" id="IPR052162">
    <property type="entry name" value="Sensor_kinase/Photoreceptor"/>
</dbReference>
<dbReference type="InterPro" id="IPR005467">
    <property type="entry name" value="His_kinase_dom"/>
</dbReference>
<dbReference type="PROSITE" id="PS50113">
    <property type="entry name" value="PAC"/>
    <property type="match status" value="2"/>
</dbReference>
<dbReference type="AlphaFoldDB" id="A0AAU8CCQ0"/>
<dbReference type="InterPro" id="IPR013656">
    <property type="entry name" value="PAS_4"/>
</dbReference>
<keyword evidence="5" id="KW-0418">Kinase</keyword>
<reference evidence="9" key="1">
    <citation type="submission" date="2024-06" db="EMBL/GenBank/DDBJ databases">
        <title>Genome Sequence of an extremely halophilic archaeon isolated from Permian era halite, Salado Formation, Carlsbad, New Mexico: Halobacterium sp. strain NMX12-1.</title>
        <authorList>
            <person name="Sotoa L."/>
            <person name="DasSarma P."/>
            <person name="Anton B.P."/>
            <person name="Vincze T."/>
            <person name="Verma I."/>
            <person name="Eralp B."/>
            <person name="Powers D.W."/>
            <person name="Dozier B.L."/>
            <person name="Roberts R.J."/>
            <person name="DasSarma S."/>
        </authorList>
    </citation>
    <scope>NUCLEOTIDE SEQUENCE</scope>
    <source>
        <strain evidence="9">NMX12-1</strain>
    </source>
</reference>
<dbReference type="InterPro" id="IPR003018">
    <property type="entry name" value="GAF"/>
</dbReference>